<comment type="similarity">
    <text evidence="4">Belongs to the nucleoredoxin family.</text>
</comment>
<dbReference type="AlphaFoldDB" id="A0A2S7U111"/>
<keyword evidence="1" id="KW-0677">Repeat</keyword>
<feature type="domain" description="Thioredoxin" evidence="6">
    <location>
        <begin position="91"/>
        <end position="231"/>
    </location>
</feature>
<name>A0A2S7U111_9BACT</name>
<evidence type="ECO:0000256" key="4">
    <source>
        <dbReference type="ARBA" id="ARBA00025782"/>
    </source>
</evidence>
<keyword evidence="2" id="KW-0560">Oxidoreductase</keyword>
<organism evidence="7 8">
    <name type="scientific">Rubritalea profundi</name>
    <dbReference type="NCBI Taxonomy" id="1658618"/>
    <lineage>
        <taxon>Bacteria</taxon>
        <taxon>Pseudomonadati</taxon>
        <taxon>Verrucomicrobiota</taxon>
        <taxon>Verrucomicrobiia</taxon>
        <taxon>Verrucomicrobiales</taxon>
        <taxon>Rubritaleaceae</taxon>
        <taxon>Rubritalea</taxon>
    </lineage>
</organism>
<evidence type="ECO:0000259" key="6">
    <source>
        <dbReference type="PROSITE" id="PS51352"/>
    </source>
</evidence>
<dbReference type="Gene3D" id="3.40.30.10">
    <property type="entry name" value="Glutaredoxin"/>
    <property type="match status" value="1"/>
</dbReference>
<dbReference type="EMBL" id="MQWA01000001">
    <property type="protein sequence ID" value="PQJ28151.1"/>
    <property type="molecule type" value="Genomic_DNA"/>
</dbReference>
<evidence type="ECO:0000256" key="5">
    <source>
        <dbReference type="SAM" id="SignalP"/>
    </source>
</evidence>
<dbReference type="PROSITE" id="PS51352">
    <property type="entry name" value="THIOREDOXIN_2"/>
    <property type="match status" value="1"/>
</dbReference>
<evidence type="ECO:0000313" key="8">
    <source>
        <dbReference type="Proteomes" id="UP000239907"/>
    </source>
</evidence>
<dbReference type="InterPro" id="IPR052259">
    <property type="entry name" value="Nucleoredoxin-like"/>
</dbReference>
<dbReference type="InterPro" id="IPR036249">
    <property type="entry name" value="Thioredoxin-like_sf"/>
</dbReference>
<dbReference type="PANTHER" id="PTHR13871">
    <property type="entry name" value="THIOREDOXIN"/>
    <property type="match status" value="1"/>
</dbReference>
<accession>A0A2S7U111</accession>
<gene>
    <name evidence="7" type="ORF">BSZ32_06315</name>
</gene>
<evidence type="ECO:0000313" key="7">
    <source>
        <dbReference type="EMBL" id="PQJ28151.1"/>
    </source>
</evidence>
<dbReference type="InterPro" id="IPR013766">
    <property type="entry name" value="Thioredoxin_domain"/>
</dbReference>
<dbReference type="RefSeq" id="WP_105042659.1">
    <property type="nucleotide sequence ID" value="NZ_MQWA01000001.1"/>
</dbReference>
<keyword evidence="3" id="KW-0520">NAD</keyword>
<sequence>MKAPITTIAQLTKLTLLTLVLLAETSLAKFETWTNPEGQELTLKLVSKKKVDSKLVGTFLTTRGKRLQISEGKLSKESIGKLKKWAPKNSASVYSELFQDNLLLLKNGSLEKADDVKTPKKYYIFYYTASWCGPCQRFTPSLVKFYNKEKNDDFEIVLISSDRDKKAMDGYAKSKKMPWPHLELSKVPEFRKKYPSQSRGIPAMLVTDLTGKVIAKGNAYEVLPQLSKLVSE</sequence>
<feature type="signal peptide" evidence="5">
    <location>
        <begin position="1"/>
        <end position="28"/>
    </location>
</feature>
<proteinExistence type="inferred from homology"/>
<evidence type="ECO:0000256" key="1">
    <source>
        <dbReference type="ARBA" id="ARBA00022737"/>
    </source>
</evidence>
<dbReference type="Pfam" id="PF13905">
    <property type="entry name" value="Thioredoxin_8"/>
    <property type="match status" value="1"/>
</dbReference>
<protein>
    <recommendedName>
        <fullName evidence="6">Thioredoxin domain-containing protein</fullName>
    </recommendedName>
</protein>
<keyword evidence="8" id="KW-1185">Reference proteome</keyword>
<evidence type="ECO:0000256" key="2">
    <source>
        <dbReference type="ARBA" id="ARBA00023002"/>
    </source>
</evidence>
<keyword evidence="5" id="KW-0732">Signal</keyword>
<evidence type="ECO:0000256" key="3">
    <source>
        <dbReference type="ARBA" id="ARBA00023027"/>
    </source>
</evidence>
<dbReference type="PANTHER" id="PTHR13871:SF96">
    <property type="entry name" value="THIOREDOXIN DOMAIN-CONTAINING PROTEIN"/>
    <property type="match status" value="1"/>
</dbReference>
<reference evidence="7 8" key="1">
    <citation type="submission" date="2016-12" db="EMBL/GenBank/DDBJ databases">
        <title>Study of bacterial adaptation to deep sea.</title>
        <authorList>
            <person name="Song J."/>
            <person name="Yoshizawa S."/>
            <person name="Kogure K."/>
        </authorList>
    </citation>
    <scope>NUCLEOTIDE SEQUENCE [LARGE SCALE GENOMIC DNA]</scope>
    <source>
        <strain evidence="7 8">SAORIC-165</strain>
    </source>
</reference>
<dbReference type="SUPFAM" id="SSF52833">
    <property type="entry name" value="Thioredoxin-like"/>
    <property type="match status" value="1"/>
</dbReference>
<dbReference type="OrthoDB" id="9812978at2"/>
<dbReference type="GO" id="GO:0016491">
    <property type="term" value="F:oxidoreductase activity"/>
    <property type="evidence" value="ECO:0007669"/>
    <property type="project" value="UniProtKB-KW"/>
</dbReference>
<comment type="caution">
    <text evidence="7">The sequence shown here is derived from an EMBL/GenBank/DDBJ whole genome shotgun (WGS) entry which is preliminary data.</text>
</comment>
<dbReference type="Proteomes" id="UP000239907">
    <property type="component" value="Unassembled WGS sequence"/>
</dbReference>
<feature type="chain" id="PRO_5015776913" description="Thioredoxin domain-containing protein" evidence="5">
    <location>
        <begin position="29"/>
        <end position="232"/>
    </location>
</feature>
<dbReference type="InterPro" id="IPR012336">
    <property type="entry name" value="Thioredoxin-like_fold"/>
</dbReference>